<evidence type="ECO:0000256" key="10">
    <source>
        <dbReference type="ARBA" id="ARBA00069654"/>
    </source>
</evidence>
<evidence type="ECO:0000259" key="11">
    <source>
        <dbReference type="Pfam" id="PF05460"/>
    </source>
</evidence>
<dbReference type="Proteomes" id="UP000030759">
    <property type="component" value="Unassembled WGS sequence"/>
</dbReference>
<organism evidence="13 14">
    <name type="scientific">Cricetulus griseus</name>
    <name type="common">Chinese hamster</name>
    <name type="synonym">Cricetulus barabensis griseus</name>
    <dbReference type="NCBI Taxonomy" id="10029"/>
    <lineage>
        <taxon>Eukaryota</taxon>
        <taxon>Metazoa</taxon>
        <taxon>Chordata</taxon>
        <taxon>Craniata</taxon>
        <taxon>Vertebrata</taxon>
        <taxon>Euteleostomi</taxon>
        <taxon>Mammalia</taxon>
        <taxon>Eutheria</taxon>
        <taxon>Euarchontoglires</taxon>
        <taxon>Glires</taxon>
        <taxon>Rodentia</taxon>
        <taxon>Myomorpha</taxon>
        <taxon>Muroidea</taxon>
        <taxon>Cricetidae</taxon>
        <taxon>Cricetinae</taxon>
        <taxon>Cricetulus</taxon>
    </lineage>
</organism>
<evidence type="ECO:0000256" key="6">
    <source>
        <dbReference type="ARBA" id="ARBA00022843"/>
    </source>
</evidence>
<feature type="domain" description="ORC6 second cyclin-like" evidence="12">
    <location>
        <begin position="38"/>
        <end position="124"/>
    </location>
</feature>
<keyword evidence="5" id="KW-0235">DNA replication</keyword>
<dbReference type="CDD" id="cd16075">
    <property type="entry name" value="ORC6_CTD"/>
    <property type="match status" value="1"/>
</dbReference>
<name>A0A061IE74_CRIGR</name>
<feature type="domain" description="ORC6 first cyclin-like" evidence="11">
    <location>
        <begin position="1"/>
        <end position="35"/>
    </location>
</feature>
<evidence type="ECO:0000256" key="7">
    <source>
        <dbReference type="ARBA" id="ARBA00023125"/>
    </source>
</evidence>
<dbReference type="PANTHER" id="PTHR13394:SF0">
    <property type="entry name" value="ORIGIN RECOGNITION COMPLEX SUBUNIT 6"/>
    <property type="match status" value="1"/>
</dbReference>
<dbReference type="Pfam" id="PF21913">
    <property type="entry name" value="ORC6_2nd"/>
    <property type="match status" value="1"/>
</dbReference>
<dbReference type="AlphaFoldDB" id="A0A061IE74"/>
<dbReference type="GO" id="GO:0005664">
    <property type="term" value="C:nuclear origin of replication recognition complex"/>
    <property type="evidence" value="ECO:0007669"/>
    <property type="project" value="InterPro"/>
</dbReference>
<evidence type="ECO:0000256" key="8">
    <source>
        <dbReference type="ARBA" id="ARBA00023242"/>
    </source>
</evidence>
<evidence type="ECO:0000256" key="3">
    <source>
        <dbReference type="ARBA" id="ARBA00022499"/>
    </source>
</evidence>
<evidence type="ECO:0000256" key="9">
    <source>
        <dbReference type="ARBA" id="ARBA00062917"/>
    </source>
</evidence>
<dbReference type="GO" id="GO:0003677">
    <property type="term" value="F:DNA binding"/>
    <property type="evidence" value="ECO:0007669"/>
    <property type="project" value="UniProtKB-KW"/>
</dbReference>
<dbReference type="InterPro" id="IPR054113">
    <property type="entry name" value="ORC6_cyclin-like_2nd"/>
</dbReference>
<evidence type="ECO:0000256" key="4">
    <source>
        <dbReference type="ARBA" id="ARBA00022553"/>
    </source>
</evidence>
<dbReference type="GO" id="GO:0006270">
    <property type="term" value="P:DNA replication initiation"/>
    <property type="evidence" value="ECO:0007669"/>
    <property type="project" value="TreeGrafter"/>
</dbReference>
<dbReference type="EMBL" id="KE672984">
    <property type="protein sequence ID" value="ERE78826.1"/>
    <property type="molecule type" value="Genomic_DNA"/>
</dbReference>
<evidence type="ECO:0000259" key="12">
    <source>
        <dbReference type="Pfam" id="PF21913"/>
    </source>
</evidence>
<evidence type="ECO:0000256" key="5">
    <source>
        <dbReference type="ARBA" id="ARBA00022705"/>
    </source>
</evidence>
<keyword evidence="3" id="KW-1017">Isopeptide bond</keyword>
<comment type="subcellular location">
    <subcellularLocation>
        <location evidence="1">Nucleus</location>
    </subcellularLocation>
</comment>
<evidence type="ECO:0000256" key="2">
    <source>
        <dbReference type="ARBA" id="ARBA00010840"/>
    </source>
</evidence>
<reference evidence="14" key="1">
    <citation type="journal article" date="2013" name="Nat. Biotechnol.">
        <title>Chinese hamster genome sequenced from sorted chromosomes.</title>
        <authorList>
            <person name="Brinkrolf K."/>
            <person name="Rupp O."/>
            <person name="Laux H."/>
            <person name="Kollin F."/>
            <person name="Ernst W."/>
            <person name="Linke B."/>
            <person name="Kofler R."/>
            <person name="Romand S."/>
            <person name="Hesse F."/>
            <person name="Budach W.E."/>
            <person name="Galosy S."/>
            <person name="Muller D."/>
            <person name="Noll T."/>
            <person name="Wienberg J."/>
            <person name="Jostock T."/>
            <person name="Leonard M."/>
            <person name="Grillari J."/>
            <person name="Tauch A."/>
            <person name="Goesmann A."/>
            <person name="Helk B."/>
            <person name="Mott J.E."/>
            <person name="Puhler A."/>
            <person name="Borth N."/>
        </authorList>
    </citation>
    <scope>NUCLEOTIDE SEQUENCE [LARGE SCALE GENOMIC DNA]</scope>
    <source>
        <strain evidence="14">17A/GY</strain>
    </source>
</reference>
<dbReference type="CDD" id="cd11583">
    <property type="entry name" value="Orc6_mid"/>
    <property type="match status" value="1"/>
</dbReference>
<dbReference type="FunFam" id="1.10.472.10:FF:000054">
    <property type="entry name" value="origin recognition complex subunit 6"/>
    <property type="match status" value="1"/>
</dbReference>
<evidence type="ECO:0000256" key="1">
    <source>
        <dbReference type="ARBA" id="ARBA00004123"/>
    </source>
</evidence>
<accession>A0A061IE74</accession>
<dbReference type="Gene3D" id="1.10.472.10">
    <property type="entry name" value="Cyclin-like"/>
    <property type="match status" value="1"/>
</dbReference>
<comment type="similarity">
    <text evidence="2">Belongs to the ORC6 family.</text>
</comment>
<comment type="subunit">
    <text evidence="9">Component of ORC, a complex composed of at least 6 subunits: ORC1, ORC2, ORC3, ORC4, ORC5 and ORC6. ORC is regulated in a cell-cycle dependent manner. It is sequentially assembled at the exit from anaphase of mitosis and disassembled as cells enter S phase. Interacts with DBF4.</text>
</comment>
<evidence type="ECO:0000313" key="14">
    <source>
        <dbReference type="Proteomes" id="UP000030759"/>
    </source>
</evidence>
<dbReference type="Pfam" id="PF05460">
    <property type="entry name" value="ORC6"/>
    <property type="match status" value="1"/>
</dbReference>
<dbReference type="InterPro" id="IPR008721">
    <property type="entry name" value="ORC6_cyclin_first"/>
</dbReference>
<proteinExistence type="inferred from homology"/>
<keyword evidence="6" id="KW-0832">Ubl conjugation</keyword>
<dbReference type="PANTHER" id="PTHR13394">
    <property type="entry name" value="ORIGIN RECOGNITION COMPLEX SUBUNIT 6"/>
    <property type="match status" value="1"/>
</dbReference>
<keyword evidence="8" id="KW-0539">Nucleus</keyword>
<sequence length="194" mass="21730">MKCPLDRAYLIKLSGLNRKMYQSCLKSFECLLGLNSNIGIRDLAVQFDCTEAVDMASNILQSYESSLTEAQQADLDLSRPLFTTAALLSACRILKLKVDKTKMITTSGVKKAIFDRLCKQLEKIGQQVNRDSGDLASPALKKKKPLVELPAKELKEVIETPHKPRKDEGLTQDYEEWKRKILENAAKAQTAIAE</sequence>
<keyword evidence="4" id="KW-0597">Phosphoprotein</keyword>
<protein>
    <recommendedName>
        <fullName evidence="10">Origin recognition complex subunit 6</fullName>
    </recommendedName>
</protein>
<gene>
    <name evidence="13" type="ORF">H671_3g10062</name>
</gene>
<keyword evidence="7" id="KW-0238">DNA-binding</keyword>
<evidence type="ECO:0000313" key="13">
    <source>
        <dbReference type="EMBL" id="ERE78826.1"/>
    </source>
</evidence>
<dbReference type="InterPro" id="IPR020529">
    <property type="entry name" value="ORC6_met/pln"/>
</dbReference>